<evidence type="ECO:0000313" key="3">
    <source>
        <dbReference type="Proteomes" id="UP000008136"/>
    </source>
</evidence>
<keyword evidence="3" id="KW-1185">Reference proteome</keyword>
<proteinExistence type="predicted"/>
<dbReference type="HOGENOM" id="CLU_056143_0_0_2"/>
<keyword evidence="1" id="KW-0812">Transmembrane</keyword>
<gene>
    <name evidence="2" type="ordered locus">Arcve_0037</name>
</gene>
<protein>
    <recommendedName>
        <fullName evidence="4">DUF401 family protein</fullName>
    </recommendedName>
</protein>
<feature type="transmembrane region" description="Helical" evidence="1">
    <location>
        <begin position="30"/>
        <end position="49"/>
    </location>
</feature>
<evidence type="ECO:0008006" key="4">
    <source>
        <dbReference type="Google" id="ProtNLM"/>
    </source>
</evidence>
<feature type="transmembrane region" description="Helical" evidence="1">
    <location>
        <begin position="295"/>
        <end position="325"/>
    </location>
</feature>
<dbReference type="eggNOG" id="arCOG04354">
    <property type="taxonomic scope" value="Archaea"/>
</dbReference>
<feature type="transmembrane region" description="Helical" evidence="1">
    <location>
        <begin position="372"/>
        <end position="391"/>
    </location>
</feature>
<dbReference type="EMBL" id="CP002588">
    <property type="protein sequence ID" value="AEA46080.1"/>
    <property type="molecule type" value="Genomic_DNA"/>
</dbReference>
<dbReference type="PANTHER" id="PTHR39556">
    <property type="entry name" value="PROTEIN, PUTATIVE-RELATED"/>
    <property type="match status" value="1"/>
</dbReference>
<evidence type="ECO:0000313" key="2">
    <source>
        <dbReference type="EMBL" id="AEA46080.1"/>
    </source>
</evidence>
<feature type="transmembrane region" description="Helical" evidence="1">
    <location>
        <begin position="207"/>
        <end position="238"/>
    </location>
</feature>
<feature type="transmembrane region" description="Helical" evidence="1">
    <location>
        <begin position="259"/>
        <end position="275"/>
    </location>
</feature>
<keyword evidence="1" id="KW-0472">Membrane</keyword>
<dbReference type="KEGG" id="ave:Arcve_0037"/>
<name>F2KMQ6_ARCVS</name>
<feature type="transmembrane region" description="Helical" evidence="1">
    <location>
        <begin position="94"/>
        <end position="119"/>
    </location>
</feature>
<accession>F2KMQ6</accession>
<feature type="transmembrane region" description="Helical" evidence="1">
    <location>
        <begin position="337"/>
        <end position="360"/>
    </location>
</feature>
<dbReference type="Pfam" id="PF04165">
    <property type="entry name" value="DUF401"/>
    <property type="match status" value="1"/>
</dbReference>
<organism evidence="2 3">
    <name type="scientific">Archaeoglobus veneficus (strain DSM 11195 / SNP6)</name>
    <dbReference type="NCBI Taxonomy" id="693661"/>
    <lineage>
        <taxon>Archaea</taxon>
        <taxon>Methanobacteriati</taxon>
        <taxon>Methanobacteriota</taxon>
        <taxon>Archaeoglobi</taxon>
        <taxon>Archaeoglobales</taxon>
        <taxon>Archaeoglobaceae</taxon>
        <taxon>Archaeoglobus</taxon>
    </lineage>
</organism>
<dbReference type="AlphaFoldDB" id="F2KMQ6"/>
<dbReference type="RefSeq" id="WP_013682756.1">
    <property type="nucleotide sequence ID" value="NC_015320.1"/>
</dbReference>
<reference evidence="2 3" key="1">
    <citation type="submission" date="2011-03" db="EMBL/GenBank/DDBJ databases">
        <title>The complete genome of Archaeoglobus veneficus SNP6.</title>
        <authorList>
            <consortium name="US DOE Joint Genome Institute (JGI-PGF)"/>
            <person name="Lucas S."/>
            <person name="Copeland A."/>
            <person name="Lapidus A."/>
            <person name="Bruce D."/>
            <person name="Goodwin L."/>
            <person name="Pitluck S."/>
            <person name="Kyrpides N."/>
            <person name="Mavromatis K."/>
            <person name="Pagani I."/>
            <person name="Ivanova N."/>
            <person name="Mikhailova N."/>
            <person name="Lu M."/>
            <person name="Detter J.C."/>
            <person name="Tapia R."/>
            <person name="Han C."/>
            <person name="Land M."/>
            <person name="Hauser L."/>
            <person name="Markowitz V."/>
            <person name="Cheng J.-F."/>
            <person name="Hugenholtz P."/>
            <person name="Woyke T."/>
            <person name="Wu D."/>
            <person name="Spring S."/>
            <person name="Brambilla E."/>
            <person name="Klenk H.-P."/>
            <person name="Eisen J.A."/>
        </authorList>
    </citation>
    <scope>NUCLEOTIDE SEQUENCE [LARGE SCALE GENOMIC DNA]</scope>
    <source>
        <strain>SNP6</strain>
    </source>
</reference>
<dbReference type="InterPro" id="IPR007294">
    <property type="entry name" value="DUF401"/>
</dbReference>
<feature type="transmembrane region" description="Helical" evidence="1">
    <location>
        <begin position="56"/>
        <end position="74"/>
    </location>
</feature>
<dbReference type="PANTHER" id="PTHR39556:SF1">
    <property type="entry name" value="PROTEIN, PUTATIVE-RELATED"/>
    <property type="match status" value="1"/>
</dbReference>
<feature type="transmembrane region" description="Helical" evidence="1">
    <location>
        <begin position="168"/>
        <end position="187"/>
    </location>
</feature>
<dbReference type="OrthoDB" id="19102at2157"/>
<keyword evidence="1" id="KW-1133">Transmembrane helix</keyword>
<evidence type="ECO:0000256" key="1">
    <source>
        <dbReference type="SAM" id="Phobius"/>
    </source>
</evidence>
<sequence length="392" mass="42988">MDTSIALFISILLILLLIRAKINISLSIFAGAITLGLLSVGLETFEVVIRSSTSPSTLRLLILVTAAFTLGYSMEYLKLLENLQHVVERMTGKFSVAVLPLIVGLLPMPGGALISAVMIRDLVKKYGITVEEATYINYWFRHVWVTVWPLYPNLIIASAVVETSVLKLVLATYPIGLAAFFFALLSARNLGFKWNFSLKDFFALIASAYPILLVALLAIALRIDMLVTLLLSLAILYIHKRVKPRDIVSILRRTVDVKIILLIFAVMAYKDLIVYTNSAEVFFSHLRELNFPPSIAVFAVSFLVGFATGIELSYSSVALPLLVAFTGVGDGLIAKNLMLAIAGGFLGVMVSPMHLCFALTCEYFRADVEGVYRLLIPSVIGVAVIVAAFFLL</sequence>
<dbReference type="Proteomes" id="UP000008136">
    <property type="component" value="Chromosome"/>
</dbReference>
<dbReference type="GeneID" id="10393127"/>